<gene>
    <name evidence="2" type="ORF">JOC54_001866</name>
</gene>
<dbReference type="Gene3D" id="2.30.30.40">
    <property type="entry name" value="SH3 Domains"/>
    <property type="match status" value="1"/>
</dbReference>
<dbReference type="Pfam" id="PF01584">
    <property type="entry name" value="CheW"/>
    <property type="match status" value="1"/>
</dbReference>
<dbReference type="SMART" id="SM00260">
    <property type="entry name" value="CheW"/>
    <property type="match status" value="1"/>
</dbReference>
<dbReference type="RefSeq" id="WP_204465830.1">
    <property type="nucleotide sequence ID" value="NZ_JAFBCV010000004.1"/>
</dbReference>
<proteinExistence type="predicted"/>
<dbReference type="SUPFAM" id="SSF50341">
    <property type="entry name" value="CheW-like"/>
    <property type="match status" value="1"/>
</dbReference>
<keyword evidence="3" id="KW-1185">Reference proteome</keyword>
<sequence length="154" mass="16869">MSENQLKVLACTVGMEQYGVELKQLSSIEKPEGIARVPNVPSIIRGVVLVRGELVPVIDLKGLDQQENTEITAYTRLLVCKKDEGDMALLVDQASDIVDIVEESINDGISTSGKEYRTGMVETAIGLMTLIETKKLAEQVELIHSDLEKANLTK</sequence>
<dbReference type="PANTHER" id="PTHR22617">
    <property type="entry name" value="CHEMOTAXIS SENSOR HISTIDINE KINASE-RELATED"/>
    <property type="match status" value="1"/>
</dbReference>
<dbReference type="Proteomes" id="UP001179280">
    <property type="component" value="Unassembled WGS sequence"/>
</dbReference>
<dbReference type="Gene3D" id="2.40.50.180">
    <property type="entry name" value="CheA-289, Domain 4"/>
    <property type="match status" value="1"/>
</dbReference>
<feature type="domain" description="CheW-like" evidence="1">
    <location>
        <begin position="5"/>
        <end position="142"/>
    </location>
</feature>
<evidence type="ECO:0000313" key="2">
    <source>
        <dbReference type="EMBL" id="MBM7838610.1"/>
    </source>
</evidence>
<dbReference type="InterPro" id="IPR039315">
    <property type="entry name" value="CheW"/>
</dbReference>
<name>A0ABS2STM6_9BACI</name>
<comment type="caution">
    <text evidence="2">The sequence shown here is derived from an EMBL/GenBank/DDBJ whole genome shotgun (WGS) entry which is preliminary data.</text>
</comment>
<evidence type="ECO:0000259" key="1">
    <source>
        <dbReference type="PROSITE" id="PS50851"/>
    </source>
</evidence>
<dbReference type="PANTHER" id="PTHR22617:SF23">
    <property type="entry name" value="CHEMOTAXIS PROTEIN CHEW"/>
    <property type="match status" value="1"/>
</dbReference>
<dbReference type="InterPro" id="IPR002545">
    <property type="entry name" value="CheW-lke_dom"/>
</dbReference>
<organism evidence="2 3">
    <name type="scientific">Shouchella xiaoxiensis</name>
    <dbReference type="NCBI Taxonomy" id="766895"/>
    <lineage>
        <taxon>Bacteria</taxon>
        <taxon>Bacillati</taxon>
        <taxon>Bacillota</taxon>
        <taxon>Bacilli</taxon>
        <taxon>Bacillales</taxon>
        <taxon>Bacillaceae</taxon>
        <taxon>Shouchella</taxon>
    </lineage>
</organism>
<protein>
    <submittedName>
        <fullName evidence="2">Chemotaxis signal transduction protein</fullName>
    </submittedName>
</protein>
<dbReference type="PROSITE" id="PS50851">
    <property type="entry name" value="CHEW"/>
    <property type="match status" value="1"/>
</dbReference>
<evidence type="ECO:0000313" key="3">
    <source>
        <dbReference type="Proteomes" id="UP001179280"/>
    </source>
</evidence>
<reference evidence="2" key="1">
    <citation type="submission" date="2021-01" db="EMBL/GenBank/DDBJ databases">
        <title>Genomic Encyclopedia of Type Strains, Phase IV (KMG-IV): sequencing the most valuable type-strain genomes for metagenomic binning, comparative biology and taxonomic classification.</title>
        <authorList>
            <person name="Goeker M."/>
        </authorList>
    </citation>
    <scope>NUCLEOTIDE SEQUENCE</scope>
    <source>
        <strain evidence="2">DSM 21943</strain>
    </source>
</reference>
<dbReference type="EMBL" id="JAFBCV010000004">
    <property type="protein sequence ID" value="MBM7838610.1"/>
    <property type="molecule type" value="Genomic_DNA"/>
</dbReference>
<accession>A0ABS2STM6</accession>
<dbReference type="InterPro" id="IPR036061">
    <property type="entry name" value="CheW-like_dom_sf"/>
</dbReference>